<feature type="region of interest" description="Disordered" evidence="1">
    <location>
        <begin position="86"/>
        <end position="122"/>
    </location>
</feature>
<dbReference type="InterPro" id="IPR027417">
    <property type="entry name" value="P-loop_NTPase"/>
</dbReference>
<dbReference type="PANTHER" id="PTHR43721:SF30">
    <property type="entry name" value="TR-TYPE G DOMAIN-CONTAINING PROTEIN"/>
    <property type="match status" value="1"/>
</dbReference>
<dbReference type="EMBL" id="NLAX01000008">
    <property type="protein sequence ID" value="PKS10459.1"/>
    <property type="molecule type" value="Genomic_DNA"/>
</dbReference>
<proteinExistence type="predicted"/>
<dbReference type="GO" id="GO:0003746">
    <property type="term" value="F:translation elongation factor activity"/>
    <property type="evidence" value="ECO:0007669"/>
    <property type="project" value="TreeGrafter"/>
</dbReference>
<sequence length="850" mass="90450">MASLFSFVEPARVASPWKPSEASDSGSSSPKQDAADEPSLHNVPEPGLLSEYGISRLGPEPQEGPIEYKLHLLLRPRRVYSHISTAPHISGSVQARPPPTSTKPSSSPPPPQSASSQSRQQRLSHLTTQLLWRLKQSAPNHVTSSRRDILIPRLPEDIVDASQLVKPEKLPVGLEESQGALYEIGVSDDGTLVGLTKDELDESILVLRNMAASLGCDVKVLRVVEVGLCEFCADGTPGEGPESTPMPPLQQQKLWVCEALVTPDLGLISAPRSPNPGQNGSGPVTARSATAQLRVTLTGPSTAGKSTLLGTLSTGTLDNGEGSSRLGLLKHRHEVVSGVTSSVAQELIGYKDDEIFNFGCPDIESWINIHDGAEDGRLVFVSDSAGATRFRRTILRGLVGWAPHWIILCIAADDKDFATGANGADAQAGEQSLNAAAAHLGLCLKLGIPLAVLLTKGDASGLSVIKPILERVMGAAKAAGREPHLIRTGQECHSNLTHVPADDVKKIQAVVGKMDRPVDHVPIVLTSSVMGKGIGLVHALLAHLPMPPTPTAQDFTGPVLNPEQPVTLFHIEEKYNLPARHAPVSAGYSEPVDEGTVVSGYLRFGDLQVGHRVVVGPFPPEEDDDSDEPRPEDRPSPGSYSVLTVAAHQNAGELARLAIKNAVSASKIKGEWHDARVVSIRNLRLAVNALEAGQVGSIGIVLDKPEHMKRIRKGMVIAVPSLHMVKTGVSLQAASGLTALFTESRIASLAVGNVVSIYIASVRTTAKVVRVAEARPKDDAGDEPDDVFKLDDQLESGEQTYKRTKPANVEVSLDILSSREWIEVGSQILVLEGGRSGLDAFVGKVVEVAD</sequence>
<keyword evidence="3" id="KW-1185">Reference proteome</keyword>
<reference evidence="2 3" key="1">
    <citation type="journal article" date="2017" name="G3 (Bethesda)">
        <title>First Draft Genome Sequence of the Pathogenic Fungus Lomentospora prolificans (Formerly Scedosporium prolificans).</title>
        <authorList>
            <person name="Luo R."/>
            <person name="Zimin A."/>
            <person name="Workman R."/>
            <person name="Fan Y."/>
            <person name="Pertea G."/>
            <person name="Grossman N."/>
            <person name="Wear M.P."/>
            <person name="Jia B."/>
            <person name="Miller H."/>
            <person name="Casadevall A."/>
            <person name="Timp W."/>
            <person name="Zhang S.X."/>
            <person name="Salzberg S.L."/>
        </authorList>
    </citation>
    <scope>NUCLEOTIDE SEQUENCE [LARGE SCALE GENOMIC DNA]</scope>
    <source>
        <strain evidence="2 3">JHH-5317</strain>
    </source>
</reference>
<feature type="region of interest" description="Disordered" evidence="1">
    <location>
        <begin position="1"/>
        <end position="56"/>
    </location>
</feature>
<dbReference type="VEuPathDB" id="FungiDB:jhhlp_002210"/>
<dbReference type="AlphaFoldDB" id="A0A2N3NDF8"/>
<name>A0A2N3NDF8_9PEZI</name>
<protein>
    <recommendedName>
        <fullName evidence="4">Tr-type G domain-containing protein</fullName>
    </recommendedName>
</protein>
<evidence type="ECO:0000313" key="3">
    <source>
        <dbReference type="Proteomes" id="UP000233524"/>
    </source>
</evidence>
<dbReference type="OrthoDB" id="5342685at2759"/>
<comment type="caution">
    <text evidence="2">The sequence shown here is derived from an EMBL/GenBank/DDBJ whole genome shotgun (WGS) entry which is preliminary data.</text>
</comment>
<evidence type="ECO:0000313" key="2">
    <source>
        <dbReference type="EMBL" id="PKS10459.1"/>
    </source>
</evidence>
<feature type="compositionally biased region" description="Low complexity" evidence="1">
    <location>
        <begin position="20"/>
        <end position="29"/>
    </location>
</feature>
<gene>
    <name evidence="2" type="ORF">jhhlp_002210</name>
</gene>
<dbReference type="Gene3D" id="3.40.50.300">
    <property type="entry name" value="P-loop containing nucleotide triphosphate hydrolases"/>
    <property type="match status" value="1"/>
</dbReference>
<feature type="compositionally biased region" description="Pro residues" evidence="1">
    <location>
        <begin position="96"/>
        <end position="112"/>
    </location>
</feature>
<organism evidence="2 3">
    <name type="scientific">Lomentospora prolificans</name>
    <dbReference type="NCBI Taxonomy" id="41688"/>
    <lineage>
        <taxon>Eukaryota</taxon>
        <taxon>Fungi</taxon>
        <taxon>Dikarya</taxon>
        <taxon>Ascomycota</taxon>
        <taxon>Pezizomycotina</taxon>
        <taxon>Sordariomycetes</taxon>
        <taxon>Hypocreomycetidae</taxon>
        <taxon>Microascales</taxon>
        <taxon>Microascaceae</taxon>
        <taxon>Lomentospora</taxon>
    </lineage>
</organism>
<dbReference type="Proteomes" id="UP000233524">
    <property type="component" value="Unassembled WGS sequence"/>
</dbReference>
<dbReference type="InterPro" id="IPR050055">
    <property type="entry name" value="EF-Tu_GTPase"/>
</dbReference>
<evidence type="ECO:0000256" key="1">
    <source>
        <dbReference type="SAM" id="MobiDB-lite"/>
    </source>
</evidence>
<dbReference type="InParanoid" id="A0A2N3NDF8"/>
<accession>A0A2N3NDF8</accession>
<dbReference type="SUPFAM" id="SSF52540">
    <property type="entry name" value="P-loop containing nucleoside triphosphate hydrolases"/>
    <property type="match status" value="1"/>
</dbReference>
<evidence type="ECO:0008006" key="4">
    <source>
        <dbReference type="Google" id="ProtNLM"/>
    </source>
</evidence>
<feature type="region of interest" description="Disordered" evidence="1">
    <location>
        <begin position="615"/>
        <end position="640"/>
    </location>
</feature>
<dbReference type="PANTHER" id="PTHR43721">
    <property type="entry name" value="ELONGATION FACTOR TU-RELATED"/>
    <property type="match status" value="1"/>
</dbReference>